<accession>A0A3P8WF28</accession>
<organism evidence="3 4">
    <name type="scientific">Cynoglossus semilaevis</name>
    <name type="common">Tongue sole</name>
    <dbReference type="NCBI Taxonomy" id="244447"/>
    <lineage>
        <taxon>Eukaryota</taxon>
        <taxon>Metazoa</taxon>
        <taxon>Chordata</taxon>
        <taxon>Craniata</taxon>
        <taxon>Vertebrata</taxon>
        <taxon>Euteleostomi</taxon>
        <taxon>Actinopterygii</taxon>
        <taxon>Neopterygii</taxon>
        <taxon>Teleostei</taxon>
        <taxon>Neoteleostei</taxon>
        <taxon>Acanthomorphata</taxon>
        <taxon>Carangaria</taxon>
        <taxon>Pleuronectiformes</taxon>
        <taxon>Pleuronectoidei</taxon>
        <taxon>Cynoglossidae</taxon>
        <taxon>Cynoglossinae</taxon>
        <taxon>Cynoglossus</taxon>
    </lineage>
</organism>
<name>A0A3P8WF28_CYNSE</name>
<dbReference type="GO" id="GO:0001947">
    <property type="term" value="P:heart looping"/>
    <property type="evidence" value="ECO:0007669"/>
    <property type="project" value="Ensembl"/>
</dbReference>
<feature type="coiled-coil region" evidence="1">
    <location>
        <begin position="457"/>
        <end position="554"/>
    </location>
</feature>
<evidence type="ECO:0000256" key="1">
    <source>
        <dbReference type="SAM" id="Coils"/>
    </source>
</evidence>
<feature type="chain" id="PRO_5018170915" evidence="2">
    <location>
        <begin position="26"/>
        <end position="855"/>
    </location>
</feature>
<dbReference type="GO" id="GO:0003146">
    <property type="term" value="P:heart jogging"/>
    <property type="evidence" value="ECO:0007669"/>
    <property type="project" value="Ensembl"/>
</dbReference>
<protein>
    <submittedName>
        <fullName evidence="3">Coiled-coil domain 40 molecular ruler complex subunit</fullName>
    </submittedName>
</protein>
<dbReference type="GO" id="GO:0035082">
    <property type="term" value="P:axoneme assembly"/>
    <property type="evidence" value="ECO:0007669"/>
    <property type="project" value="Ensembl"/>
</dbReference>
<dbReference type="PANTHER" id="PTHR16275">
    <property type="entry name" value="COILED-COIL DOMAIN-CONTAINING PROTEIN 40"/>
    <property type="match status" value="1"/>
</dbReference>
<dbReference type="PANTHER" id="PTHR16275:SF8">
    <property type="entry name" value="COILED-COIL DOMAIN-CONTAINING PROTEIN 40"/>
    <property type="match status" value="1"/>
</dbReference>
<dbReference type="Ensembl" id="ENSCSET00000023495.1">
    <property type="protein sequence ID" value="ENSCSEP00000023190.1"/>
    <property type="gene ID" value="ENSCSEG00000014792.1"/>
</dbReference>
<dbReference type="AlphaFoldDB" id="A0A3P8WF28"/>
<dbReference type="Proteomes" id="UP000265120">
    <property type="component" value="Chromosome 9"/>
</dbReference>
<reference evidence="3 4" key="1">
    <citation type="journal article" date="2014" name="Nat. Genet.">
        <title>Whole-genome sequence of a flatfish provides insights into ZW sex chromosome evolution and adaptation to a benthic lifestyle.</title>
        <authorList>
            <person name="Chen S."/>
            <person name="Zhang G."/>
            <person name="Shao C."/>
            <person name="Huang Q."/>
            <person name="Liu G."/>
            <person name="Zhang P."/>
            <person name="Song W."/>
            <person name="An N."/>
            <person name="Chalopin D."/>
            <person name="Volff J.N."/>
            <person name="Hong Y."/>
            <person name="Li Q."/>
            <person name="Sha Z."/>
            <person name="Zhou H."/>
            <person name="Xie M."/>
            <person name="Yu Q."/>
            <person name="Liu Y."/>
            <person name="Xiang H."/>
            <person name="Wang N."/>
            <person name="Wu K."/>
            <person name="Yang C."/>
            <person name="Zhou Q."/>
            <person name="Liao X."/>
            <person name="Yang L."/>
            <person name="Hu Q."/>
            <person name="Zhang J."/>
            <person name="Meng L."/>
            <person name="Jin L."/>
            <person name="Tian Y."/>
            <person name="Lian J."/>
            <person name="Yang J."/>
            <person name="Miao G."/>
            <person name="Liu S."/>
            <person name="Liang Z."/>
            <person name="Yan F."/>
            <person name="Li Y."/>
            <person name="Sun B."/>
            <person name="Zhang H."/>
            <person name="Zhang J."/>
            <person name="Zhu Y."/>
            <person name="Du M."/>
            <person name="Zhao Y."/>
            <person name="Schartl M."/>
            <person name="Tang Q."/>
            <person name="Wang J."/>
        </authorList>
    </citation>
    <scope>NUCLEOTIDE SEQUENCE</scope>
</reference>
<dbReference type="Pfam" id="PF08647">
    <property type="entry name" value="BRE1"/>
    <property type="match status" value="1"/>
</dbReference>
<keyword evidence="2" id="KW-0732">Signal</keyword>
<feature type="coiled-coil region" evidence="1">
    <location>
        <begin position="43"/>
        <end position="80"/>
    </location>
</feature>
<feature type="coiled-coil region" evidence="1">
    <location>
        <begin position="580"/>
        <end position="675"/>
    </location>
</feature>
<dbReference type="OMA" id="RMQRIQK"/>
<dbReference type="GO" id="GO:0048793">
    <property type="term" value="P:pronephros development"/>
    <property type="evidence" value="ECO:0007669"/>
    <property type="project" value="Ensembl"/>
</dbReference>
<evidence type="ECO:0000256" key="2">
    <source>
        <dbReference type="SAM" id="SignalP"/>
    </source>
</evidence>
<dbReference type="STRING" id="244447.ENSCSEP00000023190"/>
<keyword evidence="1" id="KW-0175">Coiled coil</keyword>
<feature type="coiled-coil region" evidence="1">
    <location>
        <begin position="710"/>
        <end position="744"/>
    </location>
</feature>
<evidence type="ECO:0000313" key="4">
    <source>
        <dbReference type="Proteomes" id="UP000265120"/>
    </source>
</evidence>
<sequence length="855" mass="99437">MGYQFGHTVVLLTSIALLLSQLVQEKQDDRHREETGVEMFRIQEQLSRLHSRLEEQHQTKEQAEAKHRQALDQLEEAKSKYSNIASHHGRAKASVSELQVEMDNLMLHLLYTQGVSEDLRSNVKALMNVRSKASAEKNQAEDKKLQQDLYVDRLTKELDRLTQQIALYQSQARVQAEETRAARQAESEAEMEMVTVEMVRKQLLQQWRSSLVDMRRRNDGLTAMREALRLTEHQLILLDREIDGYKKSITEEQEQNETLTLQLNWSQMDAASSKKLLSQKQAQYEALQNQYSTCVRILRETEGTLARLTKETTAHQTEVNNQRRQLEKESALRLELEEKIMVHMQQQLTFTKAAKYSQQLTSRTRALKKQKMSQLWQLENDLLVVELEITEVSEQLDALTVAQKAMDEEIAKFNQSLTSNLAKNSSFIKVIEQKQSSITDINRKIAQIAASTGHEDLSPLQIKLEALKMETEELQENMRREQQLWMKQQGILVGLTQENDANSKNMVKLQMEFTAMQQKKIRLEKQLESEQQELTDLERNMKTLRRDLLKLNTLLSNNRQLSQALEQENVLMETDFIHTLKEEQQESVEMQMKVEKTEEEKERLLYSLVEAERQVMLWEKKIQLVKETRSAVDFDVGQGEIHRMKAEIHRMEVRLNQLKKQQEQLVRESEATVARRETLVLRREVMDHSSHKQTSKGDLSRHTLGLQRKIKDTHKNVAECEQGIKELQENQQVLSQRLADQKQQLVEVCSSSSSLDQEYRTLQDTKDQNISHLVALQSRVKRLQAVHDGSYQALSTRESVEASVQCQREQMQATKTILHRVGQEFPHHQGALRRLSLALAAQTQTLDQEMWPESQ</sequence>
<keyword evidence="4" id="KW-1185">Reference proteome</keyword>
<reference evidence="3" key="3">
    <citation type="submission" date="2025-09" db="UniProtKB">
        <authorList>
            <consortium name="Ensembl"/>
        </authorList>
    </citation>
    <scope>IDENTIFICATION</scope>
</reference>
<feature type="coiled-coil region" evidence="1">
    <location>
        <begin position="123"/>
        <end position="178"/>
    </location>
</feature>
<dbReference type="InParanoid" id="A0A3P8WF28"/>
<dbReference type="GO" id="GO:0005576">
    <property type="term" value="C:extracellular region"/>
    <property type="evidence" value="ECO:0007669"/>
    <property type="project" value="GOC"/>
</dbReference>
<dbReference type="GO" id="GO:0005929">
    <property type="term" value="C:cilium"/>
    <property type="evidence" value="ECO:0007669"/>
    <property type="project" value="TreeGrafter"/>
</dbReference>
<proteinExistence type="predicted"/>
<reference evidence="3" key="2">
    <citation type="submission" date="2025-08" db="UniProtKB">
        <authorList>
            <consortium name="Ensembl"/>
        </authorList>
    </citation>
    <scope>IDENTIFICATION</scope>
</reference>
<evidence type="ECO:0000313" key="3">
    <source>
        <dbReference type="Ensembl" id="ENSCSEP00000023190.1"/>
    </source>
</evidence>
<dbReference type="GO" id="GO:0005737">
    <property type="term" value="C:cytoplasm"/>
    <property type="evidence" value="ECO:0007669"/>
    <property type="project" value="TreeGrafter"/>
</dbReference>
<feature type="signal peptide" evidence="2">
    <location>
        <begin position="1"/>
        <end position="25"/>
    </location>
</feature>
<dbReference type="InterPro" id="IPR037386">
    <property type="entry name" value="CCDC40"/>
</dbReference>
<dbReference type="FunCoup" id="A0A3P8WF28">
    <property type="interactions" value="58"/>
</dbReference>
<feature type="coiled-coil region" evidence="1">
    <location>
        <begin position="242"/>
        <end position="339"/>
    </location>
</feature>
<dbReference type="GO" id="GO:0060287">
    <property type="term" value="P:epithelial cilium movement involved in determination of left/right asymmetry"/>
    <property type="evidence" value="ECO:0007669"/>
    <property type="project" value="Ensembl"/>
</dbReference>
<dbReference type="GeneTree" id="ENSGT00440000035688"/>